<sequence length="901" mass="95452">MKLGRICLTLVAFLAALPTAAATLAERSPFAQGLWWNAQRSGHGFEIFNAGTETMVLWYTYDTAGAPVWYSAQGTFGAASWPLRKHRWTNGRLGATEVVGTLGLKVNTPESAEVSFTVGGQAGTWKIEPFRLSGITNEVDHSGVYFNPDSSGWGLSLTHQGDILGGVLYSYDANGAPTWYAGFDRGSTGTVNFYATRGACPTCAAQATTTTPAGRVTFDRNGESELYLRNQISGTFAAGASPDGAWMTQLGRRVSSRPADRQLANFASNASLKAFLDAAMLNVSSNSTGADFSAAPPAASFSSTNLQEAGVDEADVVKTDGNRIYTFTYESNIRKPELRIAQVANDGAQIAIAGTVPLMPSGSGASNVYNSMINAGLYTLPQRLVSLTGPGPSGYYPDGPWAISGAWTGGATSIEIFDTSGSGLPASTWHAKVDGYMVSSRRIGERLYVVARYVPKIPGFVYGTSYPPGVEGNRALLAATPLAQLLPNVSINGGANVPLVDAASIFVPPQGDRVIPADMVVIYAIDLTNKRIAQSLAILGSAEAIYASTDNLYVASSRFTYRTWYGALLPPLTYSTTELHQIRLGAETMTLVGSGSVEGTLGTNMDKAAFRMSESAGRLRVVTSDTMMWGGGALKNRLTILEPSTIAQGTLKTVSYLPNPQRPEAIGKPGELLYGTRFVGDRLYAVTFKLIDPLYVIDLANAADPKIAGALELPGFSEYLHPLPNGLLLGFGKDAKPAIAQGDGSFAWYQGLQLSLFDVSNAGVPREIQRTLIGKRGSDSALLREHHAFASLPRDDGSLAIAIPARIHDGSNSGGGDSTMYPWLESGLLRFEVRGTTPADAKLVQLPTLVTHAPSNSPYLGPSPDAGSSMGRSVIFKQGTVYVGNGKFWKIDSTGNAVGPL</sequence>
<dbReference type="KEGG" id="upl:DSM104440_01774"/>
<evidence type="ECO:0000313" key="3">
    <source>
        <dbReference type="Proteomes" id="UP000503096"/>
    </source>
</evidence>
<protein>
    <recommendedName>
        <fullName evidence="4">Beta propeller domain-containing protein</fullName>
    </recommendedName>
</protein>
<gene>
    <name evidence="2" type="ORF">DSM104440_01774</name>
</gene>
<evidence type="ECO:0000256" key="1">
    <source>
        <dbReference type="SAM" id="SignalP"/>
    </source>
</evidence>
<dbReference type="InParanoid" id="A0A6M4H5L9"/>
<dbReference type="Pfam" id="PF09826">
    <property type="entry name" value="Beta_propel"/>
    <property type="match status" value="1"/>
</dbReference>
<keyword evidence="1" id="KW-0732">Signal</keyword>
<proteinExistence type="predicted"/>
<feature type="signal peptide" evidence="1">
    <location>
        <begin position="1"/>
        <end position="21"/>
    </location>
</feature>
<dbReference type="EMBL" id="CP053073">
    <property type="protein sequence ID" value="QJR14959.1"/>
    <property type="molecule type" value="Genomic_DNA"/>
</dbReference>
<name>A0A6M4H5L9_9PROT</name>
<dbReference type="Proteomes" id="UP000503096">
    <property type="component" value="Chromosome"/>
</dbReference>
<evidence type="ECO:0008006" key="4">
    <source>
        <dbReference type="Google" id="ProtNLM"/>
    </source>
</evidence>
<evidence type="ECO:0000313" key="2">
    <source>
        <dbReference type="EMBL" id="QJR14959.1"/>
    </source>
</evidence>
<dbReference type="RefSeq" id="WP_171161824.1">
    <property type="nucleotide sequence ID" value="NZ_CP053073.1"/>
</dbReference>
<organism evidence="2 3">
    <name type="scientific">Usitatibacter palustris</name>
    <dbReference type="NCBI Taxonomy" id="2732487"/>
    <lineage>
        <taxon>Bacteria</taxon>
        <taxon>Pseudomonadati</taxon>
        <taxon>Pseudomonadota</taxon>
        <taxon>Betaproteobacteria</taxon>
        <taxon>Nitrosomonadales</taxon>
        <taxon>Usitatibacteraceae</taxon>
        <taxon>Usitatibacter</taxon>
    </lineage>
</organism>
<reference evidence="2 3" key="1">
    <citation type="submission" date="2020-04" db="EMBL/GenBank/DDBJ databases">
        <title>Usitatibacter rugosus gen. nov., sp. nov. and Usitatibacter palustris sp. nov., novel members of Usitatibacteraceae fam. nov. within the order Nitrosomonadales isolated from soil.</title>
        <authorList>
            <person name="Huber K.J."/>
            <person name="Neumann-Schaal M."/>
            <person name="Geppert A."/>
            <person name="Luckner M."/>
            <person name="Wanner G."/>
            <person name="Overmann J."/>
        </authorList>
    </citation>
    <scope>NUCLEOTIDE SEQUENCE [LARGE SCALE GENOMIC DNA]</scope>
    <source>
        <strain evidence="2 3">Swamp67</strain>
    </source>
</reference>
<feature type="chain" id="PRO_5026691269" description="Beta propeller domain-containing protein" evidence="1">
    <location>
        <begin position="22"/>
        <end position="901"/>
    </location>
</feature>
<dbReference type="InterPro" id="IPR019198">
    <property type="entry name" value="Beta_propeller_containing"/>
</dbReference>
<accession>A0A6M4H5L9</accession>
<keyword evidence="3" id="KW-1185">Reference proteome</keyword>
<dbReference type="AlphaFoldDB" id="A0A6M4H5L9"/>